<accession>A0A0F8ZY16</accession>
<dbReference type="InterPro" id="IPR020578">
    <property type="entry name" value="Aminotrans_V_PyrdxlP_BS"/>
</dbReference>
<comment type="catalytic activity">
    <reaction evidence="4">
        <text>(sulfur carrier)-H + L-cysteine = (sulfur carrier)-SH + L-alanine</text>
        <dbReference type="Rhea" id="RHEA:43892"/>
        <dbReference type="Rhea" id="RHEA-COMP:14737"/>
        <dbReference type="Rhea" id="RHEA-COMP:14739"/>
        <dbReference type="ChEBI" id="CHEBI:29917"/>
        <dbReference type="ChEBI" id="CHEBI:35235"/>
        <dbReference type="ChEBI" id="CHEBI:57972"/>
        <dbReference type="ChEBI" id="CHEBI:64428"/>
        <dbReference type="EC" id="2.8.1.7"/>
    </reaction>
</comment>
<reference evidence="6" key="1">
    <citation type="journal article" date="2015" name="Nature">
        <title>Complex archaea that bridge the gap between prokaryotes and eukaryotes.</title>
        <authorList>
            <person name="Spang A."/>
            <person name="Saw J.H."/>
            <person name="Jorgensen S.L."/>
            <person name="Zaremba-Niedzwiedzka K."/>
            <person name="Martijn J."/>
            <person name="Lind A.E."/>
            <person name="van Eijk R."/>
            <person name="Schleper C."/>
            <person name="Guy L."/>
            <person name="Ettema T.J."/>
        </authorList>
    </citation>
    <scope>NUCLEOTIDE SEQUENCE</scope>
</reference>
<comment type="cofactor">
    <cofactor evidence="1">
        <name>pyridoxal 5'-phosphate</name>
        <dbReference type="ChEBI" id="CHEBI:597326"/>
    </cofactor>
</comment>
<dbReference type="InterPro" id="IPR015424">
    <property type="entry name" value="PyrdxlP-dep_Trfase"/>
</dbReference>
<evidence type="ECO:0000256" key="1">
    <source>
        <dbReference type="ARBA" id="ARBA00001933"/>
    </source>
</evidence>
<feature type="non-terminal residue" evidence="6">
    <location>
        <position position="429"/>
    </location>
</feature>
<organism evidence="6">
    <name type="scientific">marine sediment metagenome</name>
    <dbReference type="NCBI Taxonomy" id="412755"/>
    <lineage>
        <taxon>unclassified sequences</taxon>
        <taxon>metagenomes</taxon>
        <taxon>ecological metagenomes</taxon>
    </lineage>
</organism>
<dbReference type="PROSITE" id="PS00595">
    <property type="entry name" value="AA_TRANSFER_CLASS_5"/>
    <property type="match status" value="1"/>
</dbReference>
<proteinExistence type="inferred from homology"/>
<protein>
    <recommendedName>
        <fullName evidence="5">Aminotransferase class V domain-containing protein</fullName>
    </recommendedName>
</protein>
<evidence type="ECO:0000256" key="2">
    <source>
        <dbReference type="ARBA" id="ARBA00010447"/>
    </source>
</evidence>
<keyword evidence="3" id="KW-0663">Pyridoxal phosphate</keyword>
<comment type="similarity">
    <text evidence="2">Belongs to the class-V pyridoxal-phosphate-dependent aminotransferase family. Csd subfamily.</text>
</comment>
<dbReference type="SUPFAM" id="SSF53383">
    <property type="entry name" value="PLP-dependent transferases"/>
    <property type="match status" value="1"/>
</dbReference>
<dbReference type="PANTHER" id="PTHR43586">
    <property type="entry name" value="CYSTEINE DESULFURASE"/>
    <property type="match status" value="1"/>
</dbReference>
<evidence type="ECO:0000259" key="5">
    <source>
        <dbReference type="Pfam" id="PF00266"/>
    </source>
</evidence>
<dbReference type="EMBL" id="LAZR01048950">
    <property type="protein sequence ID" value="KKK90765.1"/>
    <property type="molecule type" value="Genomic_DNA"/>
</dbReference>
<dbReference type="InterPro" id="IPR015421">
    <property type="entry name" value="PyrdxlP-dep_Trfase_major"/>
</dbReference>
<dbReference type="PANTHER" id="PTHR43586:SF8">
    <property type="entry name" value="CYSTEINE DESULFURASE 1, CHLOROPLASTIC"/>
    <property type="match status" value="1"/>
</dbReference>
<evidence type="ECO:0000256" key="4">
    <source>
        <dbReference type="ARBA" id="ARBA00050776"/>
    </source>
</evidence>
<dbReference type="Gene3D" id="3.90.1150.10">
    <property type="entry name" value="Aspartate Aminotransferase, domain 1"/>
    <property type="match status" value="1"/>
</dbReference>
<gene>
    <name evidence="6" type="ORF">LCGC14_2719730</name>
</gene>
<sequence>IVPTIEGLRPYVNLDNAASTPTFLPIWDTYCKVLKQPGENSQEIINEVRKICSNFLNAPLEKYEIIFTSNTTEAINLVALSLTRSLREKDEPVIINTVLEHHSNDLPFRYIPNSTLIRIAIDDEGFIDLNELESTLKEYNIDHKQGNKRVKIVAVSGMSNVLGTYTDLRSISRITHQNNAHLLVDGAQIVAHHQIDINDLDIDYFAFSGHKNYAPFGSGALIAKKRHLKFEGNELDEIFSSGEENVLGIATMGKALFLLKKIGMEIVEEYEKDLTRRTIKRLNEIKDVEVFGVTDLNSTKFNNRGSIVSFSLKKVPHNIAAKELAEYGGIGIRSGCFCAHILIQQILKIQKIRSLGAQMTSIIIPEKTRMLLPGLLRVSFGIENDKTDVETLLKTIETVMKKPRSQINKLLAQTYNGTFSVPKTKTEEK</sequence>
<dbReference type="AlphaFoldDB" id="A0A0F8ZY16"/>
<evidence type="ECO:0000313" key="6">
    <source>
        <dbReference type="EMBL" id="KKK90765.1"/>
    </source>
</evidence>
<dbReference type="InterPro" id="IPR015422">
    <property type="entry name" value="PyrdxlP-dep_Trfase_small"/>
</dbReference>
<feature type="non-terminal residue" evidence="6">
    <location>
        <position position="1"/>
    </location>
</feature>
<comment type="caution">
    <text evidence="6">The sequence shown here is derived from an EMBL/GenBank/DDBJ whole genome shotgun (WGS) entry which is preliminary data.</text>
</comment>
<dbReference type="Gene3D" id="3.40.640.10">
    <property type="entry name" value="Type I PLP-dependent aspartate aminotransferase-like (Major domain)"/>
    <property type="match status" value="1"/>
</dbReference>
<evidence type="ECO:0000256" key="3">
    <source>
        <dbReference type="ARBA" id="ARBA00022898"/>
    </source>
</evidence>
<dbReference type="InterPro" id="IPR000192">
    <property type="entry name" value="Aminotrans_V_dom"/>
</dbReference>
<feature type="domain" description="Aminotransferase class V" evidence="5">
    <location>
        <begin position="14"/>
        <end position="392"/>
    </location>
</feature>
<dbReference type="Pfam" id="PF00266">
    <property type="entry name" value="Aminotran_5"/>
    <property type="match status" value="1"/>
</dbReference>
<name>A0A0F8ZY16_9ZZZZ</name>
<dbReference type="GO" id="GO:0031071">
    <property type="term" value="F:cysteine desulfurase activity"/>
    <property type="evidence" value="ECO:0007669"/>
    <property type="project" value="UniProtKB-EC"/>
</dbReference>